<evidence type="ECO:0000313" key="1">
    <source>
        <dbReference type="EMBL" id="SDZ11834.1"/>
    </source>
</evidence>
<evidence type="ECO:0000313" key="2">
    <source>
        <dbReference type="Proteomes" id="UP000199529"/>
    </source>
</evidence>
<gene>
    <name evidence="1" type="ORF">SAMN05216215_104732</name>
</gene>
<dbReference type="EMBL" id="FNOK01000047">
    <property type="protein sequence ID" value="SDZ11834.1"/>
    <property type="molecule type" value="Genomic_DNA"/>
</dbReference>
<dbReference type="Proteomes" id="UP000199529">
    <property type="component" value="Unassembled WGS sequence"/>
</dbReference>
<keyword evidence="2" id="KW-1185">Reference proteome</keyword>
<name>A0A1H3QE42_9PSEU</name>
<organism evidence="1 2">
    <name type="scientific">Saccharopolyspora shandongensis</name>
    <dbReference type="NCBI Taxonomy" id="418495"/>
    <lineage>
        <taxon>Bacteria</taxon>
        <taxon>Bacillati</taxon>
        <taxon>Actinomycetota</taxon>
        <taxon>Actinomycetes</taxon>
        <taxon>Pseudonocardiales</taxon>
        <taxon>Pseudonocardiaceae</taxon>
        <taxon>Saccharopolyspora</taxon>
    </lineage>
</organism>
<proteinExistence type="predicted"/>
<accession>A0A1H3QE42</accession>
<dbReference type="RefSeq" id="WP_093274260.1">
    <property type="nucleotide sequence ID" value="NZ_FNOK01000047.1"/>
</dbReference>
<reference evidence="2" key="1">
    <citation type="submission" date="2016-10" db="EMBL/GenBank/DDBJ databases">
        <authorList>
            <person name="Varghese N."/>
            <person name="Submissions S."/>
        </authorList>
    </citation>
    <scope>NUCLEOTIDE SEQUENCE [LARGE SCALE GENOMIC DNA]</scope>
    <source>
        <strain evidence="2">CGMCC 4.3530</strain>
    </source>
</reference>
<sequence length="185" mass="20485">MTGDHHACSRREFLVLAAAIAVPLPGCAQQGELGGVPPWMLTPDTKTDPDLDRDVRIIHELLVHHQEIARTVDDFSYGVRATTTSANRDVAANLRTHVERMRWRLARGDAIRQLDPLFAELFKHHAQIDLQVEPLPDGVRVLETSSDPRVVMLLRQHAVAAVSEFAAEGVERALRPTPLPPGYSA</sequence>
<dbReference type="STRING" id="418495.SAMN05216215_104732"/>
<dbReference type="AlphaFoldDB" id="A0A1H3QE42"/>
<protein>
    <submittedName>
        <fullName evidence="1">Uncharacterized protein</fullName>
    </submittedName>
</protein>
<dbReference type="OrthoDB" id="3691217at2"/>